<protein>
    <recommendedName>
        <fullName evidence="5">branched-chain-amino-acid transaminase</fullName>
        <ecNumber evidence="5">2.6.1.42</ecNumber>
    </recommendedName>
</protein>
<dbReference type="PANTHER" id="PTHR42743">
    <property type="entry name" value="AMINO-ACID AMINOTRANSFERASE"/>
    <property type="match status" value="1"/>
</dbReference>
<comment type="catalytic activity">
    <reaction evidence="8">
        <text>L-leucine + 2-oxoglutarate = 4-methyl-2-oxopentanoate + L-glutamate</text>
        <dbReference type="Rhea" id="RHEA:18321"/>
        <dbReference type="ChEBI" id="CHEBI:16810"/>
        <dbReference type="ChEBI" id="CHEBI:17865"/>
        <dbReference type="ChEBI" id="CHEBI:29985"/>
        <dbReference type="ChEBI" id="CHEBI:57427"/>
        <dbReference type="EC" id="2.6.1.42"/>
    </reaction>
</comment>
<evidence type="ECO:0000313" key="10">
    <source>
        <dbReference type="Proteomes" id="UP001202180"/>
    </source>
</evidence>
<comment type="catalytic activity">
    <reaction evidence="7">
        <text>L-isoleucine + 2-oxoglutarate = (S)-3-methyl-2-oxopentanoate + L-glutamate</text>
        <dbReference type="Rhea" id="RHEA:24801"/>
        <dbReference type="ChEBI" id="CHEBI:16810"/>
        <dbReference type="ChEBI" id="CHEBI:29985"/>
        <dbReference type="ChEBI" id="CHEBI:35146"/>
        <dbReference type="ChEBI" id="CHEBI:58045"/>
        <dbReference type="EC" id="2.6.1.42"/>
    </reaction>
</comment>
<evidence type="ECO:0000256" key="2">
    <source>
        <dbReference type="ARBA" id="ARBA00004931"/>
    </source>
</evidence>
<comment type="pathway">
    <text evidence="1">Amino-acid biosynthesis; L-isoleucine biosynthesis; L-isoleucine from 2-oxobutanoate: step 4/4.</text>
</comment>
<dbReference type="InterPro" id="IPR043132">
    <property type="entry name" value="BCAT-like_C"/>
</dbReference>
<evidence type="ECO:0000256" key="1">
    <source>
        <dbReference type="ARBA" id="ARBA00004824"/>
    </source>
</evidence>
<dbReference type="Proteomes" id="UP001202180">
    <property type="component" value="Unassembled WGS sequence"/>
</dbReference>
<dbReference type="InterPro" id="IPR043131">
    <property type="entry name" value="BCAT-like_N"/>
</dbReference>
<dbReference type="InterPro" id="IPR001544">
    <property type="entry name" value="Aminotrans_IV"/>
</dbReference>
<name>A0ABT0HKX6_9BACT</name>
<comment type="caution">
    <text evidence="9">The sequence shown here is derived from an EMBL/GenBank/DDBJ whole genome shotgun (WGS) entry which is preliminary data.</text>
</comment>
<dbReference type="Gene3D" id="3.20.10.10">
    <property type="entry name" value="D-amino Acid Aminotransferase, subunit A, domain 2"/>
    <property type="match status" value="1"/>
</dbReference>
<evidence type="ECO:0000256" key="5">
    <source>
        <dbReference type="ARBA" id="ARBA00013053"/>
    </source>
</evidence>
<dbReference type="InterPro" id="IPR050571">
    <property type="entry name" value="Class-IV_PLP-Dep_Aminotrnsfr"/>
</dbReference>
<comment type="pathway">
    <text evidence="2">Amino-acid biosynthesis; L-valine biosynthesis; L-valine from pyruvate: step 4/4.</text>
</comment>
<dbReference type="EC" id="2.6.1.42" evidence="5"/>
<dbReference type="SUPFAM" id="SSF56752">
    <property type="entry name" value="D-aminoacid aminotransferase-like PLP-dependent enzymes"/>
    <property type="match status" value="1"/>
</dbReference>
<dbReference type="RefSeq" id="WP_248477408.1">
    <property type="nucleotide sequence ID" value="NZ_JALPRF010000002.1"/>
</dbReference>
<keyword evidence="9" id="KW-0808">Transferase</keyword>
<dbReference type="InterPro" id="IPR036038">
    <property type="entry name" value="Aminotransferase-like"/>
</dbReference>
<organism evidence="9 10">
    <name type="scientific">Spirosoma liriopis</name>
    <dbReference type="NCBI Taxonomy" id="2937440"/>
    <lineage>
        <taxon>Bacteria</taxon>
        <taxon>Pseudomonadati</taxon>
        <taxon>Bacteroidota</taxon>
        <taxon>Cytophagia</taxon>
        <taxon>Cytophagales</taxon>
        <taxon>Cytophagaceae</taxon>
        <taxon>Spirosoma</taxon>
    </lineage>
</organism>
<dbReference type="PANTHER" id="PTHR42743:SF11">
    <property type="entry name" value="AMINODEOXYCHORISMATE LYASE"/>
    <property type="match status" value="1"/>
</dbReference>
<evidence type="ECO:0000256" key="4">
    <source>
        <dbReference type="ARBA" id="ARBA00009320"/>
    </source>
</evidence>
<evidence type="ECO:0000256" key="7">
    <source>
        <dbReference type="ARBA" id="ARBA00048798"/>
    </source>
</evidence>
<gene>
    <name evidence="9" type="ORF">M0L20_13225</name>
</gene>
<reference evidence="9 10" key="1">
    <citation type="submission" date="2022-04" db="EMBL/GenBank/DDBJ databases">
        <title>Spirosoma sp. strain RP8 genome sequencing and assembly.</title>
        <authorList>
            <person name="Jung Y."/>
        </authorList>
    </citation>
    <scope>NUCLEOTIDE SEQUENCE [LARGE SCALE GENOMIC DNA]</scope>
    <source>
        <strain evidence="9 10">RP8</strain>
    </source>
</reference>
<dbReference type="Gene3D" id="3.30.470.10">
    <property type="match status" value="1"/>
</dbReference>
<dbReference type="Pfam" id="PF01063">
    <property type="entry name" value="Aminotran_4"/>
    <property type="match status" value="1"/>
</dbReference>
<dbReference type="EMBL" id="JALPRF010000002">
    <property type="protein sequence ID" value="MCK8492824.1"/>
    <property type="molecule type" value="Genomic_DNA"/>
</dbReference>
<comment type="catalytic activity">
    <reaction evidence="6">
        <text>L-valine + 2-oxoglutarate = 3-methyl-2-oxobutanoate + L-glutamate</text>
        <dbReference type="Rhea" id="RHEA:24813"/>
        <dbReference type="ChEBI" id="CHEBI:11851"/>
        <dbReference type="ChEBI" id="CHEBI:16810"/>
        <dbReference type="ChEBI" id="CHEBI:29985"/>
        <dbReference type="ChEBI" id="CHEBI:57762"/>
        <dbReference type="EC" id="2.6.1.42"/>
    </reaction>
</comment>
<dbReference type="GO" id="GO:0008483">
    <property type="term" value="F:transaminase activity"/>
    <property type="evidence" value="ECO:0007669"/>
    <property type="project" value="UniProtKB-KW"/>
</dbReference>
<evidence type="ECO:0000256" key="3">
    <source>
        <dbReference type="ARBA" id="ARBA00005072"/>
    </source>
</evidence>
<keyword evidence="9" id="KW-0032">Aminotransferase</keyword>
<evidence type="ECO:0000313" key="9">
    <source>
        <dbReference type="EMBL" id="MCK8492824.1"/>
    </source>
</evidence>
<accession>A0ABT0HKX6</accession>
<evidence type="ECO:0000256" key="8">
    <source>
        <dbReference type="ARBA" id="ARBA00049229"/>
    </source>
</evidence>
<proteinExistence type="inferred from homology"/>
<evidence type="ECO:0000256" key="6">
    <source>
        <dbReference type="ARBA" id="ARBA00048212"/>
    </source>
</evidence>
<comment type="similarity">
    <text evidence="4">Belongs to the class-IV pyridoxal-phosphate-dependent aminotransferase family.</text>
</comment>
<comment type="pathway">
    <text evidence="3">Amino-acid biosynthesis; L-leucine biosynthesis; L-leucine from 3-methyl-2-oxobutanoate: step 4/4.</text>
</comment>
<sequence>MFLIYNSDVITEDEFRLPINDRAFQYGDGIFETIRYENNHLWFWPDHMDRLTAGMAALRLRAPTQLTSSTIQQLVFQLLSANNLLDQPARIKLQIWRKPGGLYTPSSQEINYLISARPGLSFAITQQSKIAVYDLVRLSESPFSACKTLNSLPYVLAGLHKQERELNDVILLSTEGYLAECVASNLFWFKNETLFTPSLKTGCINGIARRQLLRHFTKHQEGFFLPAELDEAEVVFAANVMGIQVFRGEWSAAHADRIRQLFMDISV</sequence>
<keyword evidence="10" id="KW-1185">Reference proteome</keyword>